<dbReference type="PANTHER" id="PTHR22576">
    <property type="entry name" value="MUCOSA ASSOCIATED LYMPHOID TISSUE LYMPHOMA TRANSLOCATION PROTEIN 1/PARACASPASE"/>
    <property type="match status" value="1"/>
</dbReference>
<name>A0A1G7ZEK8_9RHOO</name>
<feature type="domain" description="Caspase family p20" evidence="3">
    <location>
        <begin position="36"/>
        <end position="163"/>
    </location>
</feature>
<evidence type="ECO:0000313" key="4">
    <source>
        <dbReference type="EMBL" id="SDH07213.1"/>
    </source>
</evidence>
<dbReference type="InterPro" id="IPR052039">
    <property type="entry name" value="Caspase-related_regulators"/>
</dbReference>
<gene>
    <name evidence="4" type="ORF">SAMN05660652_01154</name>
</gene>
<dbReference type="PANTHER" id="PTHR22576:SF37">
    <property type="entry name" value="MUCOSA-ASSOCIATED LYMPHOID TISSUE LYMPHOMA TRANSLOCATION PROTEIN 1"/>
    <property type="match status" value="1"/>
</dbReference>
<dbReference type="SUPFAM" id="SSF52129">
    <property type="entry name" value="Caspase-like"/>
    <property type="match status" value="1"/>
</dbReference>
<feature type="signal peptide" evidence="2">
    <location>
        <begin position="1"/>
        <end position="22"/>
    </location>
</feature>
<evidence type="ECO:0000313" key="5">
    <source>
        <dbReference type="Proteomes" id="UP000198607"/>
    </source>
</evidence>
<dbReference type="InterPro" id="IPR001309">
    <property type="entry name" value="Pept_C14_p20"/>
</dbReference>
<dbReference type="STRING" id="83767.SAMN05660652_01154"/>
<evidence type="ECO:0000256" key="2">
    <source>
        <dbReference type="SAM" id="SignalP"/>
    </source>
</evidence>
<dbReference type="InterPro" id="IPR029030">
    <property type="entry name" value="Caspase-like_dom_sf"/>
</dbReference>
<dbReference type="InterPro" id="IPR011600">
    <property type="entry name" value="Pept_C14_caspase"/>
</dbReference>
<dbReference type="InterPro" id="IPR015917">
    <property type="entry name" value="Pept_C14A"/>
</dbReference>
<evidence type="ECO:0000259" key="3">
    <source>
        <dbReference type="PROSITE" id="PS50208"/>
    </source>
</evidence>
<evidence type="ECO:0000256" key="1">
    <source>
        <dbReference type="ARBA" id="ARBA00010134"/>
    </source>
</evidence>
<dbReference type="AlphaFoldDB" id="A0A1G7ZEK8"/>
<organism evidence="4 5">
    <name type="scientific">Propionivibrio dicarboxylicus</name>
    <dbReference type="NCBI Taxonomy" id="83767"/>
    <lineage>
        <taxon>Bacteria</taxon>
        <taxon>Pseudomonadati</taxon>
        <taxon>Pseudomonadota</taxon>
        <taxon>Betaproteobacteria</taxon>
        <taxon>Rhodocyclales</taxon>
        <taxon>Rhodocyclaceae</taxon>
        <taxon>Propionivibrio</taxon>
    </lineage>
</organism>
<dbReference type="RefSeq" id="WP_176785764.1">
    <property type="nucleotide sequence ID" value="NZ_FNCY01000003.1"/>
</dbReference>
<dbReference type="GO" id="GO:0004197">
    <property type="term" value="F:cysteine-type endopeptidase activity"/>
    <property type="evidence" value="ECO:0007669"/>
    <property type="project" value="InterPro"/>
</dbReference>
<dbReference type="Pfam" id="PF00656">
    <property type="entry name" value="Peptidase_C14"/>
    <property type="match status" value="1"/>
</dbReference>
<accession>A0A1G7ZEK8</accession>
<proteinExistence type="inferred from homology"/>
<dbReference type="EMBL" id="FNCY01000003">
    <property type="protein sequence ID" value="SDH07213.1"/>
    <property type="molecule type" value="Genomic_DNA"/>
</dbReference>
<dbReference type="PROSITE" id="PS50208">
    <property type="entry name" value="CASPASE_P20"/>
    <property type="match status" value="1"/>
</dbReference>
<dbReference type="Gene3D" id="3.40.50.1460">
    <property type="match status" value="1"/>
</dbReference>
<keyword evidence="5" id="KW-1185">Reference proteome</keyword>
<keyword evidence="2" id="KW-0732">Signal</keyword>
<sequence length="473" mass="50945">MGRSVLAFCLGLCLLVCVPASAAESGRNAPPTRAGSAKVALVIGNAAYPGAPLKNPANDARDVAQAFRQLGFDVIERIDVTQKEMNRAITQFGSRLAADSVAVFYFAGHGIQVRGKNYLVPIDAQIDGETAVRTETVDVDAVLDQLNASTLNIVILDACRNNPFERRFRGVGGGLAQMDAPKGTLIAYATSPGKVASDGSGRNGLYTQELLKVIRMPGLEVEKAFKRVRANVARVTGDAQIPWESSSLTGDFFFGGSGVAEVPASRVRTDAEIEQEIWDGIRDSERAEVFQDYLAHYPNGRFAVLATARIRVLGTSRPDSPPSDTARTIQLKIGEQLDKVSLFPMMICDYSRPVSSVLDGILRRAAAERMPRVEWGLDSADTVLDIRPVAANLAKVPGADSDSVYAMRLVVEAALSSGGQVLMRKTYEERSAHKYASCCTCSAWDSDIDTELNKVSEGLVSRLVNDLAATRGR</sequence>
<reference evidence="4 5" key="1">
    <citation type="submission" date="2016-10" db="EMBL/GenBank/DDBJ databases">
        <authorList>
            <person name="de Groot N.N."/>
        </authorList>
    </citation>
    <scope>NUCLEOTIDE SEQUENCE [LARGE SCALE GENOMIC DNA]</scope>
    <source>
        <strain evidence="4 5">DSM 5885</strain>
    </source>
</reference>
<dbReference type="SMART" id="SM00115">
    <property type="entry name" value="CASc"/>
    <property type="match status" value="1"/>
</dbReference>
<comment type="similarity">
    <text evidence="1">Belongs to the peptidase C14A family.</text>
</comment>
<dbReference type="Proteomes" id="UP000198607">
    <property type="component" value="Unassembled WGS sequence"/>
</dbReference>
<dbReference type="GO" id="GO:0006508">
    <property type="term" value="P:proteolysis"/>
    <property type="evidence" value="ECO:0007669"/>
    <property type="project" value="InterPro"/>
</dbReference>
<feature type="chain" id="PRO_5011603249" evidence="2">
    <location>
        <begin position="23"/>
        <end position="473"/>
    </location>
</feature>
<protein>
    <submittedName>
        <fullName evidence="4">Caspase domain-containing protein</fullName>
    </submittedName>
</protein>